<dbReference type="AlphaFoldDB" id="A0A670IN97"/>
<evidence type="ECO:0000313" key="5">
    <source>
        <dbReference type="Proteomes" id="UP000472272"/>
    </source>
</evidence>
<sequence>MIQKSCLVILMLLLCTALIQGMPTTSRGRCLCRTKGMMLSSVPIQRVAEVEFHRPSSSCDQEELVVTFKRNARKRCLDINLEQGRRIKEVTETRISTVGWDETR</sequence>
<dbReference type="GO" id="GO:0005615">
    <property type="term" value="C:extracellular space"/>
    <property type="evidence" value="ECO:0007669"/>
    <property type="project" value="UniProtKB-KW"/>
</dbReference>
<dbReference type="InterPro" id="IPR001811">
    <property type="entry name" value="Chemokine_IL8-like_dom"/>
</dbReference>
<evidence type="ECO:0000256" key="2">
    <source>
        <dbReference type="SAM" id="SignalP"/>
    </source>
</evidence>
<organism evidence="4 5">
    <name type="scientific">Podarcis muralis</name>
    <name type="common">Wall lizard</name>
    <name type="synonym">Lacerta muralis</name>
    <dbReference type="NCBI Taxonomy" id="64176"/>
    <lineage>
        <taxon>Eukaryota</taxon>
        <taxon>Metazoa</taxon>
        <taxon>Chordata</taxon>
        <taxon>Craniata</taxon>
        <taxon>Vertebrata</taxon>
        <taxon>Euteleostomi</taxon>
        <taxon>Lepidosauria</taxon>
        <taxon>Squamata</taxon>
        <taxon>Bifurcata</taxon>
        <taxon>Unidentata</taxon>
        <taxon>Episquamata</taxon>
        <taxon>Laterata</taxon>
        <taxon>Lacertibaenia</taxon>
        <taxon>Lacertidae</taxon>
        <taxon>Podarcis</taxon>
    </lineage>
</organism>
<dbReference type="Gene3D" id="2.40.50.40">
    <property type="match status" value="1"/>
</dbReference>
<keyword evidence="2" id="KW-0732">Signal</keyword>
<dbReference type="OMA" id="RISTVGW"/>
<dbReference type="GO" id="GO:0006955">
    <property type="term" value="P:immune response"/>
    <property type="evidence" value="ECO:0007669"/>
    <property type="project" value="InterPro"/>
</dbReference>
<accession>A0A670IN97</accession>
<name>A0A670IN97_PODMU</name>
<proteinExistence type="predicted"/>
<dbReference type="InterPro" id="IPR036048">
    <property type="entry name" value="Interleukin_8-like_sf"/>
</dbReference>
<protein>
    <submittedName>
        <fullName evidence="4">C-X-C motif chemokine 11-like</fullName>
    </submittedName>
</protein>
<reference evidence="4" key="2">
    <citation type="submission" date="2025-08" db="UniProtKB">
        <authorList>
            <consortium name="Ensembl"/>
        </authorList>
    </citation>
    <scope>IDENTIFICATION</scope>
</reference>
<dbReference type="GO" id="GO:0008009">
    <property type="term" value="F:chemokine activity"/>
    <property type="evidence" value="ECO:0007669"/>
    <property type="project" value="InterPro"/>
</dbReference>
<reference evidence="4" key="3">
    <citation type="submission" date="2025-09" db="UniProtKB">
        <authorList>
            <consortium name="Ensembl"/>
        </authorList>
    </citation>
    <scope>IDENTIFICATION</scope>
</reference>
<keyword evidence="1" id="KW-0202">Cytokine</keyword>
<dbReference type="GeneTree" id="ENSGT00990000210290"/>
<evidence type="ECO:0000313" key="4">
    <source>
        <dbReference type="Ensembl" id="ENSPMRP00000013623.1"/>
    </source>
</evidence>
<gene>
    <name evidence="4" type="primary">LOC114604237</name>
</gene>
<reference evidence="4 5" key="1">
    <citation type="journal article" date="2019" name="Proc. Natl. Acad. Sci. U.S.A.">
        <title>Regulatory changes in pterin and carotenoid genes underlie balanced color polymorphisms in the wall lizard.</title>
        <authorList>
            <person name="Andrade P."/>
            <person name="Pinho C."/>
            <person name="Perez I de Lanuza G."/>
            <person name="Afonso S."/>
            <person name="Brejcha J."/>
            <person name="Rubin C.J."/>
            <person name="Wallerman O."/>
            <person name="Pereira P."/>
            <person name="Sabatino S.J."/>
            <person name="Bellati A."/>
            <person name="Pellitteri-Rosa D."/>
            <person name="Bosakova Z."/>
            <person name="Bunikis I."/>
            <person name="Carretero M.A."/>
            <person name="Feiner N."/>
            <person name="Marsik P."/>
            <person name="Pauperio F."/>
            <person name="Salvi D."/>
            <person name="Soler L."/>
            <person name="While G.M."/>
            <person name="Uller T."/>
            <person name="Font E."/>
            <person name="Andersson L."/>
            <person name="Carneiro M."/>
        </authorList>
    </citation>
    <scope>NUCLEOTIDE SEQUENCE</scope>
</reference>
<dbReference type="Pfam" id="PF00048">
    <property type="entry name" value="IL8"/>
    <property type="match status" value="1"/>
</dbReference>
<dbReference type="Proteomes" id="UP000472272">
    <property type="component" value="Chromosome 9"/>
</dbReference>
<dbReference type="Ensembl" id="ENSPMRT00000014555.1">
    <property type="protein sequence ID" value="ENSPMRP00000013623.1"/>
    <property type="gene ID" value="ENSPMRG00000009134.1"/>
</dbReference>
<feature type="domain" description="Chemokine interleukin-8-like" evidence="3">
    <location>
        <begin position="29"/>
        <end position="86"/>
    </location>
</feature>
<evidence type="ECO:0000259" key="3">
    <source>
        <dbReference type="Pfam" id="PF00048"/>
    </source>
</evidence>
<evidence type="ECO:0000256" key="1">
    <source>
        <dbReference type="ARBA" id="ARBA00022514"/>
    </source>
</evidence>
<dbReference type="SUPFAM" id="SSF54117">
    <property type="entry name" value="Interleukin 8-like chemokines"/>
    <property type="match status" value="1"/>
</dbReference>
<feature type="signal peptide" evidence="2">
    <location>
        <begin position="1"/>
        <end position="21"/>
    </location>
</feature>
<keyword evidence="5" id="KW-1185">Reference proteome</keyword>
<feature type="chain" id="PRO_5025650154" evidence="2">
    <location>
        <begin position="22"/>
        <end position="104"/>
    </location>
</feature>